<protein>
    <recommendedName>
        <fullName evidence="8">NF-X1-type domain-containing protein</fullName>
    </recommendedName>
</protein>
<dbReference type="PANTHER" id="PTHR12360">
    <property type="entry name" value="NUCLEAR TRANSCRIPTION FACTOR, X-BOX BINDING 1 NFX1"/>
    <property type="match status" value="1"/>
</dbReference>
<evidence type="ECO:0000313" key="10">
    <source>
        <dbReference type="Proteomes" id="UP001558652"/>
    </source>
</evidence>
<proteinExistence type="inferred from homology"/>
<dbReference type="Proteomes" id="UP001558652">
    <property type="component" value="Unassembled WGS sequence"/>
</dbReference>
<dbReference type="PANTHER" id="PTHR12360:SF1">
    <property type="entry name" value="NF-X1-TYPE ZINC FINGER PROTEIN NFXL1"/>
    <property type="match status" value="1"/>
</dbReference>
<feature type="domain" description="NF-X1-type" evidence="8">
    <location>
        <begin position="341"/>
        <end position="360"/>
    </location>
</feature>
<keyword evidence="4" id="KW-0863">Zinc-finger</keyword>
<dbReference type="CDD" id="cd16697">
    <property type="entry name" value="RING-CH-C4HC3_NFXL1"/>
    <property type="match status" value="1"/>
</dbReference>
<evidence type="ECO:0000259" key="8">
    <source>
        <dbReference type="SMART" id="SM00438"/>
    </source>
</evidence>
<feature type="compositionally biased region" description="Basic and acidic residues" evidence="6">
    <location>
        <begin position="42"/>
        <end position="68"/>
    </location>
</feature>
<feature type="domain" description="NF-X1-type" evidence="8">
    <location>
        <begin position="741"/>
        <end position="762"/>
    </location>
</feature>
<dbReference type="InterPro" id="IPR000967">
    <property type="entry name" value="Znf_NFX1"/>
</dbReference>
<evidence type="ECO:0000256" key="3">
    <source>
        <dbReference type="ARBA" id="ARBA00022737"/>
    </source>
</evidence>
<feature type="compositionally biased region" description="Basic and acidic residues" evidence="6">
    <location>
        <begin position="809"/>
        <end position="832"/>
    </location>
</feature>
<comment type="similarity">
    <text evidence="1">Belongs to the NFX1 family.</text>
</comment>
<feature type="region of interest" description="Disordered" evidence="6">
    <location>
        <begin position="809"/>
        <end position="842"/>
    </location>
</feature>
<feature type="domain" description="NF-X1-type" evidence="8">
    <location>
        <begin position="289"/>
        <end position="307"/>
    </location>
</feature>
<feature type="domain" description="NF-X1-type" evidence="8">
    <location>
        <begin position="638"/>
        <end position="668"/>
    </location>
</feature>
<evidence type="ECO:0000256" key="1">
    <source>
        <dbReference type="ARBA" id="ARBA00007269"/>
    </source>
</evidence>
<keyword evidence="7" id="KW-0812">Transmembrane</keyword>
<feature type="domain" description="NF-X1-type" evidence="8">
    <location>
        <begin position="236"/>
        <end position="254"/>
    </location>
</feature>
<evidence type="ECO:0000313" key="9">
    <source>
        <dbReference type="EMBL" id="KAL1117247.1"/>
    </source>
</evidence>
<evidence type="ECO:0000256" key="5">
    <source>
        <dbReference type="ARBA" id="ARBA00022833"/>
    </source>
</evidence>
<feature type="domain" description="NF-X1-type" evidence="8">
    <location>
        <begin position="473"/>
        <end position="492"/>
    </location>
</feature>
<keyword evidence="10" id="KW-1185">Reference proteome</keyword>
<gene>
    <name evidence="9" type="ORF">AAG570_004573</name>
</gene>
<comment type="caution">
    <text evidence="9">The sequence shown here is derived from an EMBL/GenBank/DDBJ whole genome shotgun (WGS) entry which is preliminary data.</text>
</comment>
<dbReference type="CDD" id="cd06008">
    <property type="entry name" value="NF-X1-zinc-finger"/>
    <property type="match status" value="4"/>
</dbReference>
<feature type="domain" description="NF-X1-type" evidence="8">
    <location>
        <begin position="558"/>
        <end position="603"/>
    </location>
</feature>
<evidence type="ECO:0000256" key="6">
    <source>
        <dbReference type="SAM" id="MobiDB-lite"/>
    </source>
</evidence>
<reference evidence="9 10" key="1">
    <citation type="submission" date="2024-07" db="EMBL/GenBank/DDBJ databases">
        <title>Chromosome-level genome assembly of the water stick insect Ranatra chinensis (Heteroptera: Nepidae).</title>
        <authorList>
            <person name="Liu X."/>
        </authorList>
    </citation>
    <scope>NUCLEOTIDE SEQUENCE [LARGE SCALE GENOMIC DNA]</scope>
    <source>
        <strain evidence="9">Cailab_2021Rc</strain>
        <tissue evidence="9">Muscle</tissue>
    </source>
</reference>
<dbReference type="EMBL" id="JBFDAA010000016">
    <property type="protein sequence ID" value="KAL1117247.1"/>
    <property type="molecule type" value="Genomic_DNA"/>
</dbReference>
<dbReference type="AlphaFoldDB" id="A0ABD0Y193"/>
<feature type="compositionally biased region" description="Gly residues" evidence="6">
    <location>
        <begin position="15"/>
        <end position="29"/>
    </location>
</feature>
<feature type="domain" description="NF-X1-type" evidence="8">
    <location>
        <begin position="394"/>
        <end position="413"/>
    </location>
</feature>
<dbReference type="GO" id="GO:0008270">
    <property type="term" value="F:zinc ion binding"/>
    <property type="evidence" value="ECO:0007669"/>
    <property type="project" value="UniProtKB-KW"/>
</dbReference>
<dbReference type="SMART" id="SM00438">
    <property type="entry name" value="ZnF_NFX"/>
    <property type="match status" value="11"/>
</dbReference>
<feature type="domain" description="NF-X1-type" evidence="8">
    <location>
        <begin position="678"/>
        <end position="697"/>
    </location>
</feature>
<evidence type="ECO:0000256" key="2">
    <source>
        <dbReference type="ARBA" id="ARBA00022723"/>
    </source>
</evidence>
<organism evidence="9 10">
    <name type="scientific">Ranatra chinensis</name>
    <dbReference type="NCBI Taxonomy" id="642074"/>
    <lineage>
        <taxon>Eukaryota</taxon>
        <taxon>Metazoa</taxon>
        <taxon>Ecdysozoa</taxon>
        <taxon>Arthropoda</taxon>
        <taxon>Hexapoda</taxon>
        <taxon>Insecta</taxon>
        <taxon>Pterygota</taxon>
        <taxon>Neoptera</taxon>
        <taxon>Paraneoptera</taxon>
        <taxon>Hemiptera</taxon>
        <taxon>Heteroptera</taxon>
        <taxon>Panheteroptera</taxon>
        <taxon>Nepomorpha</taxon>
        <taxon>Nepidae</taxon>
        <taxon>Ranatrinae</taxon>
        <taxon>Ranatra</taxon>
    </lineage>
</organism>
<keyword evidence="3" id="KW-0677">Repeat</keyword>
<dbReference type="Pfam" id="PF01422">
    <property type="entry name" value="zf-NF-X1"/>
    <property type="match status" value="9"/>
</dbReference>
<evidence type="ECO:0000256" key="4">
    <source>
        <dbReference type="ARBA" id="ARBA00022771"/>
    </source>
</evidence>
<keyword evidence="2" id="KW-0479">Metal-binding</keyword>
<keyword evidence="5" id="KW-0862">Zinc</keyword>
<keyword evidence="7" id="KW-1133">Transmembrane helix</keyword>
<accession>A0ABD0Y193</accession>
<feature type="compositionally biased region" description="Polar residues" evidence="6">
    <location>
        <begin position="1"/>
        <end position="11"/>
    </location>
</feature>
<feature type="region of interest" description="Disordered" evidence="6">
    <location>
        <begin position="1"/>
        <end position="68"/>
    </location>
</feature>
<name>A0ABD0Y193_9HEMI</name>
<dbReference type="InterPro" id="IPR034078">
    <property type="entry name" value="NFX1_fam"/>
</dbReference>
<feature type="domain" description="NF-X1-type" evidence="8">
    <location>
        <begin position="530"/>
        <end position="550"/>
    </location>
</feature>
<feature type="domain" description="NF-X1-type" evidence="8">
    <location>
        <begin position="446"/>
        <end position="465"/>
    </location>
</feature>
<feature type="transmembrane region" description="Helical" evidence="7">
    <location>
        <begin position="856"/>
        <end position="876"/>
    </location>
</feature>
<sequence length="877" mass="97720">MSNPPSGTNPWNIRRGGGGGRGSGVAGKEGTGRVNAGKNRTKQKEVPKSDEKSGNANQKFKEAQQRLQESVKKHLDNAEFDSSSEEEDLETDDILGSVLRSYAQVGGKSEDLGRTQNFLENTFHSGAAICLICIGTVKRTEAIWNCESCYGFFHLPCVQRWAKDSIAHQKLTLAERPNKDTIILWQCPKCRKDYEPSWIPDHYECFCGRVVDPEFHPWLVPHSCGETCNRPLVPECGHRCLLLCHPGPCPPCPKMVQSNCYCTRSGLKSVRCSQKERSCDGLCAAPFSCGHACPLPCHPPPCPPCQHKAKRTCGCGSQNKVVPCAEPVWKCNKVCGRELNCEKHRCELICHQGDCPPCPGSVARTCPCGKDMQSLPCTQEIPTCGGTCDKALDCGVHFCSRRCHRGDCGMCLELIEKVCRCGLHTKEVPCNKEYICETKCKRMRDCNIHPCNRKCCNGNCPPCEKPCGKTLKCGQHKCGSVCHRGACYPCQVVKEVSCRCGATSITVPCGKVRRTHPPKCSRPCQIPPECHHPTREIHRCHFGSCPPCKQPCGKTMVCSHICSKPCHSAVLTYTQPNYKPASPWEKVAAMVEVKELPCPPCEVPTNIECVGGHEVMQLPCHRAFSQPCGRPCSRSLPCSNHTCHLPCHFVKDPPDTQSAGENCSGCTLSCTVDRPEGCTHDCSTAACHPPPCPPCRSLVKVRCHCALVQLMFECHEWTGFSKEQRIEKLSCGNQCPKKYECGHKCTSVCHSGDCPSWDSCRRKVKVTCSCKRIKKEYQCSLVVAGKIIVNCDEECKQIKLRKLQEDEKDKERQRLEEERRNREEIEKYEKKMQGKKRPRKRTLTDDKEDLGFLYRFRHILSLSLVAIAIGLGFFLLN</sequence>
<keyword evidence="7" id="KW-0472">Membrane</keyword>
<evidence type="ECO:0000256" key="7">
    <source>
        <dbReference type="SAM" id="Phobius"/>
    </source>
</evidence>